<dbReference type="EMBL" id="BSVB01000001">
    <property type="protein sequence ID" value="GMA93977.1"/>
    <property type="molecule type" value="Genomic_DNA"/>
</dbReference>
<keyword evidence="1" id="KW-0732">Signal</keyword>
<evidence type="ECO:0000313" key="2">
    <source>
        <dbReference type="EMBL" id="GMA93977.1"/>
    </source>
</evidence>
<comment type="caution">
    <text evidence="2">The sequence shown here is derived from an EMBL/GenBank/DDBJ whole genome shotgun (WGS) entry which is preliminary data.</text>
</comment>
<feature type="signal peptide" evidence="1">
    <location>
        <begin position="1"/>
        <end position="27"/>
    </location>
</feature>
<proteinExistence type="predicted"/>
<keyword evidence="3" id="KW-1185">Reference proteome</keyword>
<name>A0ABQ6K540_9MICO</name>
<organism evidence="2 3">
    <name type="scientific">Pseudolysinimonas kribbensis</name>
    <dbReference type="NCBI Taxonomy" id="433641"/>
    <lineage>
        <taxon>Bacteria</taxon>
        <taxon>Bacillati</taxon>
        <taxon>Actinomycetota</taxon>
        <taxon>Actinomycetes</taxon>
        <taxon>Micrococcales</taxon>
        <taxon>Microbacteriaceae</taxon>
        <taxon>Pseudolysinimonas</taxon>
    </lineage>
</organism>
<feature type="chain" id="PRO_5046653397" evidence="1">
    <location>
        <begin position="28"/>
        <end position="58"/>
    </location>
</feature>
<reference evidence="3" key="1">
    <citation type="journal article" date="2019" name="Int. J. Syst. Evol. Microbiol.">
        <title>The Global Catalogue of Microorganisms (GCM) 10K type strain sequencing project: providing services to taxonomists for standard genome sequencing and annotation.</title>
        <authorList>
            <consortium name="The Broad Institute Genomics Platform"/>
            <consortium name="The Broad Institute Genome Sequencing Center for Infectious Disease"/>
            <person name="Wu L."/>
            <person name="Ma J."/>
        </authorList>
    </citation>
    <scope>NUCLEOTIDE SEQUENCE [LARGE SCALE GENOMIC DNA]</scope>
    <source>
        <strain evidence="3">NBRC 108894</strain>
    </source>
</reference>
<dbReference type="RefSeq" id="WP_284253002.1">
    <property type="nucleotide sequence ID" value="NZ_BSVB01000001.1"/>
</dbReference>
<gene>
    <name evidence="2" type="ORF">GCM10025881_08010</name>
</gene>
<dbReference type="Proteomes" id="UP001157034">
    <property type="component" value="Unassembled WGS sequence"/>
</dbReference>
<accession>A0ABQ6K540</accession>
<protein>
    <submittedName>
        <fullName evidence="2">Uncharacterized protein</fullName>
    </submittedName>
</protein>
<evidence type="ECO:0000256" key="1">
    <source>
        <dbReference type="SAM" id="SignalP"/>
    </source>
</evidence>
<evidence type="ECO:0000313" key="3">
    <source>
        <dbReference type="Proteomes" id="UP001157034"/>
    </source>
</evidence>
<sequence length="58" mass="5949">MKRCIAIFASALAAAGITIVAPWTAAAAPAHDAPKIDHLGSYRASDFVAQAALLPEES</sequence>